<feature type="chain" id="PRO_5007524445" evidence="1">
    <location>
        <begin position="19"/>
        <end position="103"/>
    </location>
</feature>
<dbReference type="EMBL" id="BCWF01000044">
    <property type="protein sequence ID" value="GAT31410.1"/>
    <property type="molecule type" value="Genomic_DNA"/>
</dbReference>
<reference evidence="3" key="2">
    <citation type="submission" date="2016-02" db="EMBL/GenBank/DDBJ databases">
        <title>Genome sequencing of Aspergillus luchuensis NBRC 4314.</title>
        <authorList>
            <person name="Yamada O."/>
        </authorList>
    </citation>
    <scope>NUCLEOTIDE SEQUENCE [LARGE SCALE GENOMIC DNA]</scope>
    <source>
        <strain evidence="3">RIB 2604</strain>
    </source>
</reference>
<dbReference type="Proteomes" id="UP000075230">
    <property type="component" value="Unassembled WGS sequence"/>
</dbReference>
<reference evidence="2 3" key="1">
    <citation type="journal article" date="2016" name="DNA Res.">
        <title>Genome sequence of Aspergillus luchuensis NBRC 4314.</title>
        <authorList>
            <person name="Yamada O."/>
            <person name="Machida M."/>
            <person name="Hosoyama A."/>
            <person name="Goto M."/>
            <person name="Takahashi T."/>
            <person name="Futagami T."/>
            <person name="Yamagata Y."/>
            <person name="Takeuchi M."/>
            <person name="Kobayashi T."/>
            <person name="Koike H."/>
            <person name="Abe K."/>
            <person name="Asai K."/>
            <person name="Arita M."/>
            <person name="Fujita N."/>
            <person name="Fukuda K."/>
            <person name="Higa K."/>
            <person name="Horikawa H."/>
            <person name="Ishikawa T."/>
            <person name="Jinno K."/>
            <person name="Kato Y."/>
            <person name="Kirimura K."/>
            <person name="Mizutani O."/>
            <person name="Nakasone K."/>
            <person name="Sano M."/>
            <person name="Shiraishi Y."/>
            <person name="Tsukahara M."/>
            <person name="Gomi K."/>
        </authorList>
    </citation>
    <scope>NUCLEOTIDE SEQUENCE [LARGE SCALE GENOMIC DNA]</scope>
    <source>
        <strain evidence="2 3">RIB 2604</strain>
    </source>
</reference>
<proteinExistence type="predicted"/>
<organism evidence="2 3">
    <name type="scientific">Aspergillus kawachii</name>
    <name type="common">White koji mold</name>
    <name type="synonym">Aspergillus awamori var. kawachi</name>
    <dbReference type="NCBI Taxonomy" id="1069201"/>
    <lineage>
        <taxon>Eukaryota</taxon>
        <taxon>Fungi</taxon>
        <taxon>Dikarya</taxon>
        <taxon>Ascomycota</taxon>
        <taxon>Pezizomycotina</taxon>
        <taxon>Eurotiomycetes</taxon>
        <taxon>Eurotiomycetidae</taxon>
        <taxon>Eurotiales</taxon>
        <taxon>Aspergillaceae</taxon>
        <taxon>Aspergillus</taxon>
        <taxon>Aspergillus subgen. Circumdati</taxon>
    </lineage>
</organism>
<name>A0A146G0M1_ASPKA</name>
<accession>A0A146G0M1</accession>
<dbReference type="VEuPathDB" id="FungiDB:ASPFODRAFT_175358"/>
<keyword evidence="1" id="KW-0732">Signal</keyword>
<feature type="signal peptide" evidence="1">
    <location>
        <begin position="1"/>
        <end position="18"/>
    </location>
</feature>
<evidence type="ECO:0000313" key="2">
    <source>
        <dbReference type="EMBL" id="GAT31410.1"/>
    </source>
</evidence>
<comment type="caution">
    <text evidence="2">The sequence shown here is derived from an EMBL/GenBank/DDBJ whole genome shotgun (WGS) entry which is preliminary data.</text>
</comment>
<dbReference type="AlphaFoldDB" id="A0A146G0M1"/>
<gene>
    <name evidence="2" type="ORF">RIB2604_04500060</name>
</gene>
<protein>
    <submittedName>
        <fullName evidence="2">Lipase</fullName>
    </submittedName>
</protein>
<sequence>MRFSLFIAISAFAGYVAAASIPLEQRDASCTAEGEYCCTWEGCKGCCTYCELSIDSAQGFCGYYICKCRVTTSVRWETSVAKQSRKLATYQGEEIDRIMKSSV</sequence>
<evidence type="ECO:0000256" key="1">
    <source>
        <dbReference type="SAM" id="SignalP"/>
    </source>
</evidence>
<evidence type="ECO:0000313" key="3">
    <source>
        <dbReference type="Proteomes" id="UP000075230"/>
    </source>
</evidence>